<organism evidence="4 5">
    <name type="scientific">Chryseobacterium aquaticum</name>
    <dbReference type="NCBI Taxonomy" id="452084"/>
    <lineage>
        <taxon>Bacteria</taxon>
        <taxon>Pseudomonadati</taxon>
        <taxon>Bacteroidota</taxon>
        <taxon>Flavobacteriia</taxon>
        <taxon>Flavobacteriales</taxon>
        <taxon>Weeksellaceae</taxon>
        <taxon>Chryseobacterium group</taxon>
        <taxon>Chryseobacterium</taxon>
    </lineage>
</organism>
<feature type="coiled-coil region" evidence="2">
    <location>
        <begin position="363"/>
        <end position="390"/>
    </location>
</feature>
<proteinExistence type="predicted"/>
<dbReference type="Proteomes" id="UP000051682">
    <property type="component" value="Unassembled WGS sequence"/>
</dbReference>
<dbReference type="PANTHER" id="PTHR10098">
    <property type="entry name" value="RAPSYN-RELATED"/>
    <property type="match status" value="1"/>
</dbReference>
<dbReference type="EMBL" id="LLYZ01000003">
    <property type="protein sequence ID" value="KQK26637.1"/>
    <property type="molecule type" value="Genomic_DNA"/>
</dbReference>
<keyword evidence="1" id="KW-0802">TPR repeat</keyword>
<gene>
    <name evidence="4" type="ORF">AR438_05155</name>
</gene>
<feature type="transmembrane region" description="Helical" evidence="3">
    <location>
        <begin position="330"/>
        <end position="349"/>
    </location>
</feature>
<dbReference type="AlphaFoldDB" id="A0A0Q3HVJ6"/>
<accession>A0A0Q3HVJ6</accession>
<dbReference type="RefSeq" id="WP_056012734.1">
    <property type="nucleotide sequence ID" value="NZ_LLYZ01000003.1"/>
</dbReference>
<dbReference type="InterPro" id="IPR019734">
    <property type="entry name" value="TPR_rpt"/>
</dbReference>
<dbReference type="GO" id="GO:0003677">
    <property type="term" value="F:DNA binding"/>
    <property type="evidence" value="ECO:0007669"/>
    <property type="project" value="InterPro"/>
</dbReference>
<keyword evidence="3" id="KW-0812">Transmembrane</keyword>
<evidence type="ECO:0000256" key="3">
    <source>
        <dbReference type="SAM" id="Phobius"/>
    </source>
</evidence>
<dbReference type="OrthoDB" id="1017207at2"/>
<protein>
    <recommendedName>
        <fullName evidence="6">HTH luxR-type domain-containing protein</fullName>
    </recommendedName>
</protein>
<dbReference type="PROSITE" id="PS50005">
    <property type="entry name" value="TPR"/>
    <property type="match status" value="1"/>
</dbReference>
<dbReference type="Gene3D" id="1.25.40.10">
    <property type="entry name" value="Tetratricopeptide repeat domain"/>
    <property type="match status" value="2"/>
</dbReference>
<evidence type="ECO:0008006" key="6">
    <source>
        <dbReference type="Google" id="ProtNLM"/>
    </source>
</evidence>
<dbReference type="SUPFAM" id="SSF46894">
    <property type="entry name" value="C-terminal effector domain of the bipartite response regulators"/>
    <property type="match status" value="1"/>
</dbReference>
<dbReference type="GO" id="GO:0006355">
    <property type="term" value="P:regulation of DNA-templated transcription"/>
    <property type="evidence" value="ECO:0007669"/>
    <property type="project" value="InterPro"/>
</dbReference>
<keyword evidence="3" id="KW-0472">Membrane</keyword>
<sequence>MYSNKQIIVFIILFFSGFAFGQNSKKELDSIFANDVKTLFAKGELKESLALCKKLIKDYEKINEEKSVIKLYIYAANVNSNLFEIKESLQYLDIALKKNADLNDLNLDAKIYAELGRNYSILGFTKKALENYNKSLNIASSLPLRNKRSLLDYTYGLRSMIYEDKKNIPALYRDLILAHKSFPNTYNSSRLAKYFTVYQKNLDSAKYYLDLGKKLYKEGVTPIYQYSILQRNSGRYYSELKDYKKAISALEESLAISIKLNKPQDVKDTRKLLYEVYKASRNTEKAIENIEIYTKISDSLINKNAEAHEIPVNHVIVEKERVNQQSKSKLYFIIFVIILLFTALLIAVLKKYNSKKKESDYLINTKSDENLQLQQKVNDAFEEVVQLAKNNSPEFFTRFKEVYPDFIDKLLEIDSKLRVSELTLLAYSYLGFNAKDIALYTFKSVNTVRSRKYNLRKKLGISPEESMELWLKNLV</sequence>
<dbReference type="SMART" id="SM00028">
    <property type="entry name" value="TPR"/>
    <property type="match status" value="3"/>
</dbReference>
<keyword evidence="3" id="KW-1133">Transmembrane helix</keyword>
<feature type="repeat" description="TPR" evidence="1">
    <location>
        <begin position="109"/>
        <end position="142"/>
    </location>
</feature>
<evidence type="ECO:0000313" key="5">
    <source>
        <dbReference type="Proteomes" id="UP000051682"/>
    </source>
</evidence>
<reference evidence="4 5" key="1">
    <citation type="submission" date="2015-10" db="EMBL/GenBank/DDBJ databases">
        <title>Chryseobacterium aquaticum genome.</title>
        <authorList>
            <person name="Newman J.D."/>
            <person name="Ferguson M.B."/>
            <person name="Miller J.R."/>
        </authorList>
    </citation>
    <scope>NUCLEOTIDE SEQUENCE [LARGE SCALE GENOMIC DNA]</scope>
    <source>
        <strain evidence="4 5">KCTC 12483</strain>
    </source>
</reference>
<evidence type="ECO:0000313" key="4">
    <source>
        <dbReference type="EMBL" id="KQK26637.1"/>
    </source>
</evidence>
<dbReference type="InterPro" id="IPR011990">
    <property type="entry name" value="TPR-like_helical_dom_sf"/>
</dbReference>
<dbReference type="SUPFAM" id="SSF48452">
    <property type="entry name" value="TPR-like"/>
    <property type="match status" value="1"/>
</dbReference>
<keyword evidence="5" id="KW-1185">Reference proteome</keyword>
<evidence type="ECO:0000256" key="2">
    <source>
        <dbReference type="SAM" id="Coils"/>
    </source>
</evidence>
<keyword evidence="2" id="KW-0175">Coiled coil</keyword>
<dbReference type="STRING" id="452084.AR438_05155"/>
<comment type="caution">
    <text evidence="4">The sequence shown here is derived from an EMBL/GenBank/DDBJ whole genome shotgun (WGS) entry which is preliminary data.</text>
</comment>
<name>A0A0Q3HVJ6_9FLAO</name>
<dbReference type="InterPro" id="IPR016032">
    <property type="entry name" value="Sig_transdc_resp-reg_C-effctor"/>
</dbReference>
<evidence type="ECO:0000256" key="1">
    <source>
        <dbReference type="PROSITE-ProRule" id="PRU00339"/>
    </source>
</evidence>